<dbReference type="InterPro" id="IPR013761">
    <property type="entry name" value="SAM/pointed_sf"/>
</dbReference>
<accession>A0A9N9NE52</accession>
<feature type="non-terminal residue" evidence="1">
    <location>
        <position position="476"/>
    </location>
</feature>
<organism evidence="1 2">
    <name type="scientific">Ambispora leptoticha</name>
    <dbReference type="NCBI Taxonomy" id="144679"/>
    <lineage>
        <taxon>Eukaryota</taxon>
        <taxon>Fungi</taxon>
        <taxon>Fungi incertae sedis</taxon>
        <taxon>Mucoromycota</taxon>
        <taxon>Glomeromycotina</taxon>
        <taxon>Glomeromycetes</taxon>
        <taxon>Archaeosporales</taxon>
        <taxon>Ambisporaceae</taxon>
        <taxon>Ambispora</taxon>
    </lineage>
</organism>
<proteinExistence type="predicted"/>
<dbReference type="OrthoDB" id="2367476at2759"/>
<comment type="caution">
    <text evidence="1">The sequence shown here is derived from an EMBL/GenBank/DDBJ whole genome shotgun (WGS) entry which is preliminary data.</text>
</comment>
<gene>
    <name evidence="1" type="ORF">ALEPTO_LOCUS12459</name>
</gene>
<evidence type="ECO:0000313" key="1">
    <source>
        <dbReference type="EMBL" id="CAG8726458.1"/>
    </source>
</evidence>
<feature type="non-terminal residue" evidence="1">
    <location>
        <position position="1"/>
    </location>
</feature>
<dbReference type="Gene3D" id="1.10.150.50">
    <property type="entry name" value="Transcription Factor, Ets-1"/>
    <property type="match status" value="1"/>
</dbReference>
<name>A0A9N9NE52_9GLOM</name>
<evidence type="ECO:0000313" key="2">
    <source>
        <dbReference type="Proteomes" id="UP000789508"/>
    </source>
</evidence>
<protein>
    <submittedName>
        <fullName evidence="1">1933_t:CDS:1</fullName>
    </submittedName>
</protein>
<dbReference type="EMBL" id="CAJVPS010028471">
    <property type="protein sequence ID" value="CAG8726458.1"/>
    <property type="molecule type" value="Genomic_DNA"/>
</dbReference>
<dbReference type="PANTHER" id="PTHR33266">
    <property type="entry name" value="CHROMOSOME 15, WHOLE GENOME SHOTGUN SEQUENCE"/>
    <property type="match status" value="1"/>
</dbReference>
<dbReference type="PANTHER" id="PTHR33266:SF1">
    <property type="entry name" value="F-BOX DOMAIN-CONTAINING PROTEIN"/>
    <property type="match status" value="1"/>
</dbReference>
<dbReference type="AlphaFoldDB" id="A0A9N9NE52"/>
<keyword evidence="2" id="KW-1185">Reference proteome</keyword>
<sequence length="476" mass="55492">EGYKTTEDLIKFLGDQDLGLDDEDFKFINKQKIKGQNFLRLNADKLMNDAPLYFQYLASKVYCVSSGAWEDITQLHDCLKKCFNLEGPLENYAFFINNKEMDFVWTKMQIIDFLKQQKCSGDNPVRIFGKKEEKADTDSNKLIDFTKEEKEVVRKAFDRAFKDPSDLSKRFMLFINKCLRKYETTSEYYAPYTTLIQASGTGKSKLLMNFAENVMTVYCCLRDSKSSGYPSRSHIAKTLLDEFNHERKAIVTYLAYICACFQKMQEFNGSCKKWIDEHTNNNSQEDFWKDVERRMTNIILDLMKYQSDRTMAEGINKYFDGQKIIIGEGSVKCLFAFDEARTLVNQKVEGKSLFCYVRRALKLLPKNVGIFAIFTDTHLSISNFTPVYYLDPSKRVAEEGSQLFNPFYLLDTVDINIEMMDMNREFRYVPKLKESENPQHFFQYGRPLWGALLSPSDKVEGFKPERIIELAVDKLI</sequence>
<dbReference type="Proteomes" id="UP000789508">
    <property type="component" value="Unassembled WGS sequence"/>
</dbReference>
<reference evidence="1" key="1">
    <citation type="submission" date="2021-06" db="EMBL/GenBank/DDBJ databases">
        <authorList>
            <person name="Kallberg Y."/>
            <person name="Tangrot J."/>
            <person name="Rosling A."/>
        </authorList>
    </citation>
    <scope>NUCLEOTIDE SEQUENCE</scope>
    <source>
        <strain evidence="1">FL130A</strain>
    </source>
</reference>